<evidence type="ECO:0000313" key="2">
    <source>
        <dbReference type="Proteomes" id="UP000014500"/>
    </source>
</evidence>
<dbReference type="AlphaFoldDB" id="T1IRX4"/>
<dbReference type="EnsemblMetazoa" id="SMAR003825-RA">
    <property type="protein sequence ID" value="SMAR003825-PA"/>
    <property type="gene ID" value="SMAR003825"/>
</dbReference>
<dbReference type="PhylomeDB" id="T1IRX4"/>
<name>T1IRX4_STRMM</name>
<sequence>RPIASADLPYSPKKNFIHFRDQTWRQEDSCYENEPNFIFPQNQYFHPKHIFYIHRISRIQIDISRQSLIRINTPKTPCQANDQVSECEKQCYTTKLNLQPFTCKLPYMGESFDELPFCVTPETAKLTSKMYLETQLMTDPLKDKNCSCTARCEETIYLPSIIDQYSDSKSDIKYSIDSNIREVIEEEITISIIKLLCQIGSIVSILTGLSIYTLVQYII</sequence>
<dbReference type="Proteomes" id="UP000014500">
    <property type="component" value="Unassembled WGS sequence"/>
</dbReference>
<dbReference type="HOGENOM" id="CLU_110096_0_0_1"/>
<reference evidence="2" key="1">
    <citation type="submission" date="2011-05" db="EMBL/GenBank/DDBJ databases">
        <authorList>
            <person name="Richards S.R."/>
            <person name="Qu J."/>
            <person name="Jiang H."/>
            <person name="Jhangiani S.N."/>
            <person name="Agravi P."/>
            <person name="Goodspeed R."/>
            <person name="Gross S."/>
            <person name="Mandapat C."/>
            <person name="Jackson L."/>
            <person name="Mathew T."/>
            <person name="Pu L."/>
            <person name="Thornton R."/>
            <person name="Saada N."/>
            <person name="Wilczek-Boney K.B."/>
            <person name="Lee S."/>
            <person name="Kovar C."/>
            <person name="Wu Y."/>
            <person name="Scherer S.E."/>
            <person name="Worley K.C."/>
            <person name="Muzny D.M."/>
            <person name="Gibbs R."/>
        </authorList>
    </citation>
    <scope>NUCLEOTIDE SEQUENCE</scope>
    <source>
        <strain evidence="2">Brora</strain>
    </source>
</reference>
<dbReference type="EMBL" id="JH431398">
    <property type="status" value="NOT_ANNOTATED_CDS"/>
    <property type="molecule type" value="Genomic_DNA"/>
</dbReference>
<evidence type="ECO:0000313" key="1">
    <source>
        <dbReference type="EnsemblMetazoa" id="SMAR003825-PA"/>
    </source>
</evidence>
<reference evidence="1" key="2">
    <citation type="submission" date="2015-02" db="UniProtKB">
        <authorList>
            <consortium name="EnsemblMetazoa"/>
        </authorList>
    </citation>
    <scope>IDENTIFICATION</scope>
</reference>
<keyword evidence="2" id="KW-1185">Reference proteome</keyword>
<protein>
    <submittedName>
        <fullName evidence="1">Uncharacterized protein</fullName>
    </submittedName>
</protein>
<proteinExistence type="predicted"/>
<accession>T1IRX4</accession>
<organism evidence="1 2">
    <name type="scientific">Strigamia maritima</name>
    <name type="common">European centipede</name>
    <name type="synonym">Geophilus maritimus</name>
    <dbReference type="NCBI Taxonomy" id="126957"/>
    <lineage>
        <taxon>Eukaryota</taxon>
        <taxon>Metazoa</taxon>
        <taxon>Ecdysozoa</taxon>
        <taxon>Arthropoda</taxon>
        <taxon>Myriapoda</taxon>
        <taxon>Chilopoda</taxon>
        <taxon>Pleurostigmophora</taxon>
        <taxon>Geophilomorpha</taxon>
        <taxon>Linotaeniidae</taxon>
        <taxon>Strigamia</taxon>
    </lineage>
</organism>